<feature type="non-terminal residue" evidence="2">
    <location>
        <position position="1"/>
    </location>
</feature>
<feature type="non-terminal residue" evidence="2">
    <location>
        <position position="269"/>
    </location>
</feature>
<evidence type="ECO:0000313" key="2">
    <source>
        <dbReference type="EMBL" id="GAG07707.1"/>
    </source>
</evidence>
<reference evidence="2" key="1">
    <citation type="journal article" date="2014" name="Front. Microbiol.">
        <title>High frequency of phylogenetically diverse reductive dehalogenase-homologous genes in deep subseafloor sedimentary metagenomes.</title>
        <authorList>
            <person name="Kawai M."/>
            <person name="Futagami T."/>
            <person name="Toyoda A."/>
            <person name="Takaki Y."/>
            <person name="Nishi S."/>
            <person name="Hori S."/>
            <person name="Arai W."/>
            <person name="Tsubouchi T."/>
            <person name="Morono Y."/>
            <person name="Uchiyama I."/>
            <person name="Ito T."/>
            <person name="Fujiyama A."/>
            <person name="Inagaki F."/>
            <person name="Takami H."/>
        </authorList>
    </citation>
    <scope>NUCLEOTIDE SEQUENCE</scope>
    <source>
        <strain evidence="2">Expedition CK06-06</strain>
    </source>
</reference>
<accession>X0V8L0</accession>
<protein>
    <submittedName>
        <fullName evidence="2">Uncharacterized protein</fullName>
    </submittedName>
</protein>
<dbReference type="EMBL" id="BARS01023108">
    <property type="protein sequence ID" value="GAG07707.1"/>
    <property type="molecule type" value="Genomic_DNA"/>
</dbReference>
<sequence>KEVVDAMDNYVPRIYDKQAILADWDGWTSKILSHFRAKYPDMDEEILQTIPRDIYNKITSLQTHEMMPVKFEVHRTSRKGVSGALKGRAIDMTDLKLEDFLVNDIRVLSNRYVMGAGSDIMLREQFGADNILMVDGVPIPKADYEAGMKQLTDEADRLKLVGTRSAKRKAKGMEKKIEDMEDSIKNYMRSIMHRPIPPTTRKMERWASRAKGLRGYSAAAALGEVIESAFPDASNNILQHGLGNLLASLPVFFKSLPQVFKKAGGKGFT</sequence>
<evidence type="ECO:0000256" key="1">
    <source>
        <dbReference type="SAM" id="Coils"/>
    </source>
</evidence>
<keyword evidence="1" id="KW-0175">Coiled coil</keyword>
<feature type="coiled-coil region" evidence="1">
    <location>
        <begin position="141"/>
        <end position="190"/>
    </location>
</feature>
<proteinExistence type="predicted"/>
<organism evidence="2">
    <name type="scientific">marine sediment metagenome</name>
    <dbReference type="NCBI Taxonomy" id="412755"/>
    <lineage>
        <taxon>unclassified sequences</taxon>
        <taxon>metagenomes</taxon>
        <taxon>ecological metagenomes</taxon>
    </lineage>
</organism>
<comment type="caution">
    <text evidence="2">The sequence shown here is derived from an EMBL/GenBank/DDBJ whole genome shotgun (WGS) entry which is preliminary data.</text>
</comment>
<name>X0V8L0_9ZZZZ</name>
<dbReference type="AlphaFoldDB" id="X0V8L0"/>
<gene>
    <name evidence="2" type="ORF">S01H1_36835</name>
</gene>